<accession>A0A1X7UKM9</accession>
<dbReference type="OrthoDB" id="512356at2759"/>
<name>A0A1X7UKM9_AMPQE</name>
<organism evidence="2">
    <name type="scientific">Amphimedon queenslandica</name>
    <name type="common">Sponge</name>
    <dbReference type="NCBI Taxonomy" id="400682"/>
    <lineage>
        <taxon>Eukaryota</taxon>
        <taxon>Metazoa</taxon>
        <taxon>Porifera</taxon>
        <taxon>Demospongiae</taxon>
        <taxon>Heteroscleromorpha</taxon>
        <taxon>Haplosclerida</taxon>
        <taxon>Niphatidae</taxon>
        <taxon>Amphimedon</taxon>
    </lineage>
</organism>
<proteinExistence type="inferred from homology"/>
<dbReference type="InterPro" id="IPR018797">
    <property type="entry name" value="FAM98"/>
</dbReference>
<protein>
    <submittedName>
        <fullName evidence="2">Uncharacterized protein</fullName>
    </submittedName>
</protein>
<dbReference type="PANTHER" id="PTHR31353">
    <property type="entry name" value="FAM98"/>
    <property type="match status" value="1"/>
</dbReference>
<sequence length="120" mass="13625">MLSMDNDLLDKILYSLDEIHCKGPLLKEVEGKEGTQTGLEVAIASGLKDRNFLQLVMCLTSELKELLKLNETVTEPSGPDDSESFHLELRSFLNELNYYHETLVTDRAAFNEPQNRLILI</sequence>
<evidence type="ECO:0000256" key="1">
    <source>
        <dbReference type="ARBA" id="ARBA00007218"/>
    </source>
</evidence>
<dbReference type="eggNOG" id="KOG0297">
    <property type="taxonomic scope" value="Eukaryota"/>
</dbReference>
<comment type="similarity">
    <text evidence="1">Belongs to the FAM98 family.</text>
</comment>
<dbReference type="STRING" id="400682.A0A1X7UKM9"/>
<dbReference type="eggNOG" id="KOG3973">
    <property type="taxonomic scope" value="Eukaryota"/>
</dbReference>
<dbReference type="GO" id="GO:0072669">
    <property type="term" value="C:tRNA-splicing ligase complex"/>
    <property type="evidence" value="ECO:0007669"/>
    <property type="project" value="TreeGrafter"/>
</dbReference>
<evidence type="ECO:0000313" key="2">
    <source>
        <dbReference type="EnsemblMetazoa" id="Aqu2.1.27997_001"/>
    </source>
</evidence>
<dbReference type="InParanoid" id="A0A1X7UKM9"/>
<dbReference type="PANTHER" id="PTHR31353:SF1">
    <property type="entry name" value="PROTEIN FAM98B"/>
    <property type="match status" value="1"/>
</dbReference>
<dbReference type="EnsemblMetazoa" id="Aqu2.1.27997_001">
    <property type="protein sequence ID" value="Aqu2.1.27997_001"/>
    <property type="gene ID" value="Aqu2.1.27997"/>
</dbReference>
<reference evidence="2" key="1">
    <citation type="submission" date="2017-05" db="UniProtKB">
        <authorList>
            <consortium name="EnsemblMetazoa"/>
        </authorList>
    </citation>
    <scope>IDENTIFICATION</scope>
</reference>
<dbReference type="AlphaFoldDB" id="A0A1X7UKM9"/>
<dbReference type="Pfam" id="PF10239">
    <property type="entry name" value="DUF2465"/>
    <property type="match status" value="1"/>
</dbReference>